<organism evidence="2 3">
    <name type="scientific">Candidatus Dojkabacteria bacterium</name>
    <dbReference type="NCBI Taxonomy" id="2099670"/>
    <lineage>
        <taxon>Bacteria</taxon>
        <taxon>Candidatus Dojkabacteria</taxon>
    </lineage>
</organism>
<accession>A0A955RJV2</accession>
<dbReference type="InterPro" id="IPR029068">
    <property type="entry name" value="Glyas_Bleomycin-R_OHBP_Dase"/>
</dbReference>
<dbReference type="Gene3D" id="3.10.180.10">
    <property type="entry name" value="2,3-Dihydroxybiphenyl 1,2-Dioxygenase, domain 1"/>
    <property type="match status" value="2"/>
</dbReference>
<sequence>MGNKQGKELIEYGRVDLSITDLETSVNFYVQVIGLTVLERTDKVAIVGVGDVELIALHEDAVRRFLSGYTDLYHLAIHVPSEDEFAKVLARFLRMNISFSPVDHIMSKALYLLDPDGITIEITLKTPERFSRYDMDRGNFQVIDSQGHIRGATEPLDIHQLLINKPDAEEESAVLSHGAKIGHVHLYVNDLTMNYRFYESLGFIDNLLSERIGFADLSANGDFKHRLAMNTWTSKGGVHSPKGNAGMKSFTITYTDKSLLDSSIKKHAVKEVDNGYEILDPSGNTIRIAY</sequence>
<proteinExistence type="predicted"/>
<reference evidence="2" key="2">
    <citation type="journal article" date="2021" name="Microbiome">
        <title>Successional dynamics and alternative stable states in a saline activated sludge microbial community over 9 years.</title>
        <authorList>
            <person name="Wang Y."/>
            <person name="Ye J."/>
            <person name="Ju F."/>
            <person name="Liu L."/>
            <person name="Boyd J.A."/>
            <person name="Deng Y."/>
            <person name="Parks D.H."/>
            <person name="Jiang X."/>
            <person name="Yin X."/>
            <person name="Woodcroft B.J."/>
            <person name="Tyson G.W."/>
            <person name="Hugenholtz P."/>
            <person name="Polz M.F."/>
            <person name="Zhang T."/>
        </authorList>
    </citation>
    <scope>NUCLEOTIDE SEQUENCE</scope>
    <source>
        <strain evidence="2">HKST-UBA11</strain>
    </source>
</reference>
<protein>
    <submittedName>
        <fullName evidence="2">VOC family protein</fullName>
    </submittedName>
</protein>
<comment type="caution">
    <text evidence="2">The sequence shown here is derived from an EMBL/GenBank/DDBJ whole genome shotgun (WGS) entry which is preliminary data.</text>
</comment>
<evidence type="ECO:0000313" key="2">
    <source>
        <dbReference type="EMBL" id="MCA9385224.1"/>
    </source>
</evidence>
<evidence type="ECO:0000313" key="3">
    <source>
        <dbReference type="Proteomes" id="UP000754563"/>
    </source>
</evidence>
<dbReference type="EMBL" id="JAGQLH010000008">
    <property type="protein sequence ID" value="MCA9385224.1"/>
    <property type="molecule type" value="Genomic_DNA"/>
</dbReference>
<dbReference type="PROSITE" id="PS51819">
    <property type="entry name" value="VOC"/>
    <property type="match status" value="1"/>
</dbReference>
<gene>
    <name evidence="2" type="ORF">KC717_01090</name>
</gene>
<evidence type="ECO:0000259" key="1">
    <source>
        <dbReference type="PROSITE" id="PS51819"/>
    </source>
</evidence>
<dbReference type="Proteomes" id="UP000754563">
    <property type="component" value="Unassembled WGS sequence"/>
</dbReference>
<feature type="domain" description="VOC" evidence="1">
    <location>
        <begin position="11"/>
        <end position="125"/>
    </location>
</feature>
<dbReference type="PANTHER" id="PTHR43279">
    <property type="entry name" value="CATECHOL-2,3-DIOXYGENASE"/>
    <property type="match status" value="1"/>
</dbReference>
<reference evidence="2" key="1">
    <citation type="submission" date="2020-04" db="EMBL/GenBank/DDBJ databases">
        <authorList>
            <person name="Zhang T."/>
        </authorList>
    </citation>
    <scope>NUCLEOTIDE SEQUENCE</scope>
    <source>
        <strain evidence="2">HKST-UBA11</strain>
    </source>
</reference>
<dbReference type="AlphaFoldDB" id="A0A955RJV2"/>
<dbReference type="SUPFAM" id="SSF54593">
    <property type="entry name" value="Glyoxalase/Bleomycin resistance protein/Dihydroxybiphenyl dioxygenase"/>
    <property type="match status" value="2"/>
</dbReference>
<dbReference type="Pfam" id="PF00903">
    <property type="entry name" value="Glyoxalase"/>
    <property type="match status" value="1"/>
</dbReference>
<dbReference type="PANTHER" id="PTHR43279:SF1">
    <property type="entry name" value="CATECHOL-2,3-DIOXYGENASE"/>
    <property type="match status" value="1"/>
</dbReference>
<dbReference type="InterPro" id="IPR004360">
    <property type="entry name" value="Glyas_Fos-R_dOase_dom"/>
</dbReference>
<name>A0A955RJV2_9BACT</name>
<dbReference type="InterPro" id="IPR037523">
    <property type="entry name" value="VOC_core"/>
</dbReference>